<dbReference type="EMBL" id="JAHRIQ010001500">
    <property type="protein sequence ID" value="MEQ2221489.1"/>
    <property type="molecule type" value="Genomic_DNA"/>
</dbReference>
<organism evidence="1 2">
    <name type="scientific">Ilyodon furcidens</name>
    <name type="common">goldbreast splitfin</name>
    <dbReference type="NCBI Taxonomy" id="33524"/>
    <lineage>
        <taxon>Eukaryota</taxon>
        <taxon>Metazoa</taxon>
        <taxon>Chordata</taxon>
        <taxon>Craniata</taxon>
        <taxon>Vertebrata</taxon>
        <taxon>Euteleostomi</taxon>
        <taxon>Actinopterygii</taxon>
        <taxon>Neopterygii</taxon>
        <taxon>Teleostei</taxon>
        <taxon>Neoteleostei</taxon>
        <taxon>Acanthomorphata</taxon>
        <taxon>Ovalentaria</taxon>
        <taxon>Atherinomorphae</taxon>
        <taxon>Cyprinodontiformes</taxon>
        <taxon>Goodeidae</taxon>
        <taxon>Ilyodon</taxon>
    </lineage>
</organism>
<evidence type="ECO:0000313" key="2">
    <source>
        <dbReference type="Proteomes" id="UP001482620"/>
    </source>
</evidence>
<gene>
    <name evidence="1" type="ORF">ILYODFUR_016465</name>
</gene>
<name>A0ABV0SMC0_9TELE</name>
<sequence>MLAAQEDSRRRRGEEVFEERIASRSSGDARKLPAVCGSAFTRCPVRCGRRGFEFSCAGLIWHSLEA</sequence>
<comment type="caution">
    <text evidence="1">The sequence shown here is derived from an EMBL/GenBank/DDBJ whole genome shotgun (WGS) entry which is preliminary data.</text>
</comment>
<dbReference type="Proteomes" id="UP001482620">
    <property type="component" value="Unassembled WGS sequence"/>
</dbReference>
<accession>A0ABV0SMC0</accession>
<evidence type="ECO:0000313" key="1">
    <source>
        <dbReference type="EMBL" id="MEQ2221489.1"/>
    </source>
</evidence>
<proteinExistence type="predicted"/>
<protein>
    <submittedName>
        <fullName evidence="1">Uncharacterized protein</fullName>
    </submittedName>
</protein>
<reference evidence="1 2" key="1">
    <citation type="submission" date="2021-06" db="EMBL/GenBank/DDBJ databases">
        <authorList>
            <person name="Palmer J.M."/>
        </authorList>
    </citation>
    <scope>NUCLEOTIDE SEQUENCE [LARGE SCALE GENOMIC DNA]</scope>
    <source>
        <strain evidence="2">if_2019</strain>
        <tissue evidence="1">Muscle</tissue>
    </source>
</reference>
<keyword evidence="2" id="KW-1185">Reference proteome</keyword>